<evidence type="ECO:0000256" key="5">
    <source>
        <dbReference type="PIRSR" id="PIRSR640255-2"/>
    </source>
</evidence>
<dbReference type="Gene3D" id="3.40.570.10">
    <property type="entry name" value="Extracellular Endonuclease, subunit A"/>
    <property type="match status" value="1"/>
</dbReference>
<reference evidence="7 8" key="1">
    <citation type="journal article" date="2007" name="Nature">
        <title>Evolution of genes and genomes on the Drosophila phylogeny.</title>
        <authorList>
            <consortium name="Drosophila 12 Genomes Consortium"/>
            <person name="Clark A.G."/>
            <person name="Eisen M.B."/>
            <person name="Smith D.R."/>
            <person name="Bergman C.M."/>
            <person name="Oliver B."/>
            <person name="Markow T.A."/>
            <person name="Kaufman T.C."/>
            <person name="Kellis M."/>
            <person name="Gelbart W."/>
            <person name="Iyer V.N."/>
            <person name="Pollard D.A."/>
            <person name="Sackton T.B."/>
            <person name="Larracuente A.M."/>
            <person name="Singh N.D."/>
            <person name="Abad J.P."/>
            <person name="Abt D.N."/>
            <person name="Adryan B."/>
            <person name="Aguade M."/>
            <person name="Akashi H."/>
            <person name="Anderson W.W."/>
            <person name="Aquadro C.F."/>
            <person name="Ardell D.H."/>
            <person name="Arguello R."/>
            <person name="Artieri C.G."/>
            <person name="Barbash D.A."/>
            <person name="Barker D."/>
            <person name="Barsanti P."/>
            <person name="Batterham P."/>
            <person name="Batzoglou S."/>
            <person name="Begun D."/>
            <person name="Bhutkar A."/>
            <person name="Blanco E."/>
            <person name="Bosak S.A."/>
            <person name="Bradley R.K."/>
            <person name="Brand A.D."/>
            <person name="Brent M.R."/>
            <person name="Brooks A.N."/>
            <person name="Brown R.H."/>
            <person name="Butlin R.K."/>
            <person name="Caggese C."/>
            <person name="Calvi B.R."/>
            <person name="Bernardo de Carvalho A."/>
            <person name="Caspi A."/>
            <person name="Castrezana S."/>
            <person name="Celniker S.E."/>
            <person name="Chang J.L."/>
            <person name="Chapple C."/>
            <person name="Chatterji S."/>
            <person name="Chinwalla A."/>
            <person name="Civetta A."/>
            <person name="Clifton S.W."/>
            <person name="Comeron J.M."/>
            <person name="Costello J.C."/>
            <person name="Coyne J.A."/>
            <person name="Daub J."/>
            <person name="David R.G."/>
            <person name="Delcher A.L."/>
            <person name="Delehaunty K."/>
            <person name="Do C.B."/>
            <person name="Ebling H."/>
            <person name="Edwards K."/>
            <person name="Eickbush T."/>
            <person name="Evans J.D."/>
            <person name="Filipski A."/>
            <person name="Findeiss S."/>
            <person name="Freyhult E."/>
            <person name="Fulton L."/>
            <person name="Fulton R."/>
            <person name="Garcia A.C."/>
            <person name="Gardiner A."/>
            <person name="Garfield D.A."/>
            <person name="Garvin B.E."/>
            <person name="Gibson G."/>
            <person name="Gilbert D."/>
            <person name="Gnerre S."/>
            <person name="Godfrey J."/>
            <person name="Good R."/>
            <person name="Gotea V."/>
            <person name="Gravely B."/>
            <person name="Greenberg A.J."/>
            <person name="Griffiths-Jones S."/>
            <person name="Gross S."/>
            <person name="Guigo R."/>
            <person name="Gustafson E.A."/>
            <person name="Haerty W."/>
            <person name="Hahn M.W."/>
            <person name="Halligan D.L."/>
            <person name="Halpern A.L."/>
            <person name="Halter G.M."/>
            <person name="Han M.V."/>
            <person name="Heger A."/>
            <person name="Hillier L."/>
            <person name="Hinrichs A.S."/>
            <person name="Holmes I."/>
            <person name="Hoskins R.A."/>
            <person name="Hubisz M.J."/>
            <person name="Hultmark D."/>
            <person name="Huntley M.A."/>
            <person name="Jaffe D.B."/>
            <person name="Jagadeeshan S."/>
            <person name="Jeck W.R."/>
            <person name="Johnson J."/>
            <person name="Jones C.D."/>
            <person name="Jordan W.C."/>
            <person name="Karpen G.H."/>
            <person name="Kataoka E."/>
            <person name="Keightley P.D."/>
            <person name="Kheradpour P."/>
            <person name="Kirkness E.F."/>
            <person name="Koerich L.B."/>
            <person name="Kristiansen K."/>
            <person name="Kudrna D."/>
            <person name="Kulathinal R.J."/>
            <person name="Kumar S."/>
            <person name="Kwok R."/>
            <person name="Lander E."/>
            <person name="Langley C.H."/>
            <person name="Lapoint R."/>
            <person name="Lazzaro B.P."/>
            <person name="Lee S.J."/>
            <person name="Levesque L."/>
            <person name="Li R."/>
            <person name="Lin C.F."/>
            <person name="Lin M.F."/>
            <person name="Lindblad-Toh K."/>
            <person name="Llopart A."/>
            <person name="Long M."/>
            <person name="Low L."/>
            <person name="Lozovsky E."/>
            <person name="Lu J."/>
            <person name="Luo M."/>
            <person name="Machado C.A."/>
            <person name="Makalowski W."/>
            <person name="Marzo M."/>
            <person name="Matsuda M."/>
            <person name="Matzkin L."/>
            <person name="McAllister B."/>
            <person name="McBride C.S."/>
            <person name="McKernan B."/>
            <person name="McKernan K."/>
            <person name="Mendez-Lago M."/>
            <person name="Minx P."/>
            <person name="Mollenhauer M.U."/>
            <person name="Montooth K."/>
            <person name="Mount S.M."/>
            <person name="Mu X."/>
            <person name="Myers E."/>
            <person name="Negre B."/>
            <person name="Newfeld S."/>
            <person name="Nielsen R."/>
            <person name="Noor M.A."/>
            <person name="O'Grady P."/>
            <person name="Pachter L."/>
            <person name="Papaceit M."/>
            <person name="Parisi M.J."/>
            <person name="Parisi M."/>
            <person name="Parts L."/>
            <person name="Pedersen J.S."/>
            <person name="Pesole G."/>
            <person name="Phillippy A.M."/>
            <person name="Ponting C.P."/>
            <person name="Pop M."/>
            <person name="Porcelli D."/>
            <person name="Powell J.R."/>
            <person name="Prohaska S."/>
            <person name="Pruitt K."/>
            <person name="Puig M."/>
            <person name="Quesneville H."/>
            <person name="Ram K.R."/>
            <person name="Rand D."/>
            <person name="Rasmussen M.D."/>
            <person name="Reed L.K."/>
            <person name="Reenan R."/>
            <person name="Reily A."/>
            <person name="Remington K.A."/>
            <person name="Rieger T.T."/>
            <person name="Ritchie M.G."/>
            <person name="Robin C."/>
            <person name="Rogers Y.H."/>
            <person name="Rohde C."/>
            <person name="Rozas J."/>
            <person name="Rubenfield M.J."/>
            <person name="Ruiz A."/>
            <person name="Russo S."/>
            <person name="Salzberg S.L."/>
            <person name="Sanchez-Gracia A."/>
            <person name="Saranga D.J."/>
            <person name="Sato H."/>
            <person name="Schaeffer S.W."/>
            <person name="Schatz M.C."/>
            <person name="Schlenke T."/>
            <person name="Schwartz R."/>
            <person name="Segarra C."/>
            <person name="Singh R.S."/>
            <person name="Sirot L."/>
            <person name="Sirota M."/>
            <person name="Sisneros N.B."/>
            <person name="Smith C.D."/>
            <person name="Smith T.F."/>
            <person name="Spieth J."/>
            <person name="Stage D.E."/>
            <person name="Stark A."/>
            <person name="Stephan W."/>
            <person name="Strausberg R.L."/>
            <person name="Strempel S."/>
            <person name="Sturgill D."/>
            <person name="Sutton G."/>
            <person name="Sutton G.G."/>
            <person name="Tao W."/>
            <person name="Teichmann S."/>
            <person name="Tobari Y.N."/>
            <person name="Tomimura Y."/>
            <person name="Tsolas J.M."/>
            <person name="Valente V.L."/>
            <person name="Venter E."/>
            <person name="Venter J.C."/>
            <person name="Vicario S."/>
            <person name="Vieira F.G."/>
            <person name="Vilella A.J."/>
            <person name="Villasante A."/>
            <person name="Walenz B."/>
            <person name="Wang J."/>
            <person name="Wasserman M."/>
            <person name="Watts T."/>
            <person name="Wilson D."/>
            <person name="Wilson R.K."/>
            <person name="Wing R.A."/>
            <person name="Wolfner M.F."/>
            <person name="Wong A."/>
            <person name="Wong G.K."/>
            <person name="Wu C.I."/>
            <person name="Wu G."/>
            <person name="Yamamoto D."/>
            <person name="Yang H.P."/>
            <person name="Yang S.P."/>
            <person name="Yorke J.A."/>
            <person name="Yoshida K."/>
            <person name="Zdobnov E."/>
            <person name="Zhang P."/>
            <person name="Zhang Y."/>
            <person name="Zimin A.V."/>
            <person name="Baldwin J."/>
            <person name="Abdouelleil A."/>
            <person name="Abdulkadir J."/>
            <person name="Abebe A."/>
            <person name="Abera B."/>
            <person name="Abreu J."/>
            <person name="Acer S.C."/>
            <person name="Aftuck L."/>
            <person name="Alexander A."/>
            <person name="An P."/>
            <person name="Anderson E."/>
            <person name="Anderson S."/>
            <person name="Arachi H."/>
            <person name="Azer M."/>
            <person name="Bachantsang P."/>
            <person name="Barry A."/>
            <person name="Bayul T."/>
            <person name="Berlin A."/>
            <person name="Bessette D."/>
            <person name="Bloom T."/>
            <person name="Blye J."/>
            <person name="Boguslavskiy L."/>
            <person name="Bonnet C."/>
            <person name="Boukhgalter B."/>
            <person name="Bourzgui I."/>
            <person name="Brown A."/>
            <person name="Cahill P."/>
            <person name="Channer S."/>
            <person name="Cheshatsang Y."/>
            <person name="Chuda L."/>
            <person name="Citroen M."/>
            <person name="Collymore A."/>
            <person name="Cooke P."/>
            <person name="Costello M."/>
            <person name="D'Aco K."/>
            <person name="Daza R."/>
            <person name="De Haan G."/>
            <person name="DeGray S."/>
            <person name="DeMaso C."/>
            <person name="Dhargay N."/>
            <person name="Dooley K."/>
            <person name="Dooley E."/>
            <person name="Doricent M."/>
            <person name="Dorje P."/>
            <person name="Dorjee K."/>
            <person name="Dupes A."/>
            <person name="Elong R."/>
            <person name="Falk J."/>
            <person name="Farina A."/>
            <person name="Faro S."/>
            <person name="Ferguson D."/>
            <person name="Fisher S."/>
            <person name="Foley C.D."/>
            <person name="Franke A."/>
            <person name="Friedrich D."/>
            <person name="Gadbois L."/>
            <person name="Gearin G."/>
            <person name="Gearin C.R."/>
            <person name="Giannoukos G."/>
            <person name="Goode T."/>
            <person name="Graham J."/>
            <person name="Grandbois E."/>
            <person name="Grewal S."/>
            <person name="Gyaltsen K."/>
            <person name="Hafez N."/>
            <person name="Hagos B."/>
            <person name="Hall J."/>
            <person name="Henson C."/>
            <person name="Hollinger A."/>
            <person name="Honan T."/>
            <person name="Huard M.D."/>
            <person name="Hughes L."/>
            <person name="Hurhula B."/>
            <person name="Husby M.E."/>
            <person name="Kamat A."/>
            <person name="Kanga B."/>
            <person name="Kashin S."/>
            <person name="Khazanovich D."/>
            <person name="Kisner P."/>
            <person name="Lance K."/>
            <person name="Lara M."/>
            <person name="Lee W."/>
            <person name="Lennon N."/>
            <person name="Letendre F."/>
            <person name="LeVine R."/>
            <person name="Lipovsky A."/>
            <person name="Liu X."/>
            <person name="Liu J."/>
            <person name="Liu S."/>
            <person name="Lokyitsang T."/>
            <person name="Lokyitsang Y."/>
            <person name="Lubonja R."/>
            <person name="Lui A."/>
            <person name="MacDonald P."/>
            <person name="Magnisalis V."/>
            <person name="Maru K."/>
            <person name="Matthews C."/>
            <person name="McCusker W."/>
            <person name="McDonough S."/>
            <person name="Mehta T."/>
            <person name="Meldrim J."/>
            <person name="Meneus L."/>
            <person name="Mihai O."/>
            <person name="Mihalev A."/>
            <person name="Mihova T."/>
            <person name="Mittelman R."/>
            <person name="Mlenga V."/>
            <person name="Montmayeur A."/>
            <person name="Mulrain L."/>
            <person name="Navidi A."/>
            <person name="Naylor J."/>
            <person name="Negash T."/>
            <person name="Nguyen T."/>
            <person name="Nguyen N."/>
            <person name="Nicol R."/>
            <person name="Norbu C."/>
            <person name="Norbu N."/>
            <person name="Novod N."/>
            <person name="O'Neill B."/>
            <person name="Osman S."/>
            <person name="Markiewicz E."/>
            <person name="Oyono O.L."/>
            <person name="Patti C."/>
            <person name="Phunkhang P."/>
            <person name="Pierre F."/>
            <person name="Priest M."/>
            <person name="Raghuraman S."/>
            <person name="Rege F."/>
            <person name="Reyes R."/>
            <person name="Rise C."/>
            <person name="Rogov P."/>
            <person name="Ross K."/>
            <person name="Ryan E."/>
            <person name="Settipalli S."/>
            <person name="Shea T."/>
            <person name="Sherpa N."/>
            <person name="Shi L."/>
            <person name="Shih D."/>
            <person name="Sparrow T."/>
            <person name="Spaulding J."/>
            <person name="Stalker J."/>
            <person name="Stange-Thomann N."/>
            <person name="Stavropoulos S."/>
            <person name="Stone C."/>
            <person name="Strader C."/>
            <person name="Tesfaye S."/>
            <person name="Thomson T."/>
            <person name="Thoulutsang Y."/>
            <person name="Thoulutsang D."/>
            <person name="Topham K."/>
            <person name="Topping I."/>
            <person name="Tsamla T."/>
            <person name="Vassiliev H."/>
            <person name="Vo A."/>
            <person name="Wangchuk T."/>
            <person name="Wangdi T."/>
            <person name="Weiand M."/>
            <person name="Wilkinson J."/>
            <person name="Wilson A."/>
            <person name="Yadav S."/>
            <person name="Young G."/>
            <person name="Yu Q."/>
            <person name="Zembek L."/>
            <person name="Zhong D."/>
            <person name="Zimmer A."/>
            <person name="Zwirko Z."/>
            <person name="Jaffe D.B."/>
            <person name="Alvarez P."/>
            <person name="Brockman W."/>
            <person name="Butler J."/>
            <person name="Chin C."/>
            <person name="Gnerre S."/>
            <person name="Grabherr M."/>
            <person name="Kleber M."/>
            <person name="Mauceli E."/>
            <person name="MacCallum I."/>
        </authorList>
    </citation>
    <scope>NUCLEOTIDE SEQUENCE [LARGE SCALE GENOMIC DNA]</scope>
    <source>
        <strain evidence="8">Tucson 15287-2541.00</strain>
    </source>
</reference>
<dbReference type="InterPro" id="IPR044929">
    <property type="entry name" value="DNA/RNA_non-sp_Endonuclease_sf"/>
</dbReference>
<dbReference type="GO" id="GO:0003676">
    <property type="term" value="F:nucleic acid binding"/>
    <property type="evidence" value="ECO:0007669"/>
    <property type="project" value="InterPro"/>
</dbReference>
<dbReference type="PhylomeDB" id="B4J6V0"/>
<dbReference type="AlphaFoldDB" id="B4J6V0"/>
<dbReference type="KEGG" id="dgr:6560954"/>
<feature type="binding site" evidence="5">
    <location>
        <position position="218"/>
    </location>
    <ligand>
        <name>Mg(2+)</name>
        <dbReference type="ChEBI" id="CHEBI:18420"/>
        <note>catalytic</note>
    </ligand>
</feature>
<evidence type="ECO:0000256" key="1">
    <source>
        <dbReference type="ARBA" id="ARBA00010052"/>
    </source>
</evidence>
<dbReference type="SUPFAM" id="SSF54060">
    <property type="entry name" value="His-Me finger endonucleases"/>
    <property type="match status" value="1"/>
</dbReference>
<dbReference type="InterPro" id="IPR044925">
    <property type="entry name" value="His-Me_finger_sf"/>
</dbReference>
<dbReference type="GO" id="GO:0005634">
    <property type="term" value="C:nucleus"/>
    <property type="evidence" value="ECO:0007669"/>
    <property type="project" value="TreeGrafter"/>
</dbReference>
<dbReference type="PANTHER" id="PTHR13966:SF17">
    <property type="entry name" value="ENDONUCLEASE-RELATED"/>
    <property type="match status" value="1"/>
</dbReference>
<evidence type="ECO:0000256" key="4">
    <source>
        <dbReference type="PIRSR" id="PIRSR640255-1"/>
    </source>
</evidence>
<evidence type="ECO:0000259" key="6">
    <source>
        <dbReference type="SMART" id="SM00892"/>
    </source>
</evidence>
<dbReference type="PANTHER" id="PTHR13966">
    <property type="entry name" value="ENDONUCLEASE RELATED"/>
    <property type="match status" value="1"/>
</dbReference>
<dbReference type="Proteomes" id="UP000001070">
    <property type="component" value="Unassembled WGS sequence"/>
</dbReference>
<dbReference type="SMART" id="SM00892">
    <property type="entry name" value="Endonuclease_NS"/>
    <property type="match status" value="1"/>
</dbReference>
<dbReference type="Pfam" id="PF01223">
    <property type="entry name" value="Endonuclease_NS"/>
    <property type="match status" value="1"/>
</dbReference>
<dbReference type="FunCoup" id="B4J6V0">
    <property type="interactions" value="5"/>
</dbReference>
<dbReference type="GO" id="GO:0004521">
    <property type="term" value="F:RNA endonuclease activity"/>
    <property type="evidence" value="ECO:0007669"/>
    <property type="project" value="TreeGrafter"/>
</dbReference>
<dbReference type="GO" id="GO:0046872">
    <property type="term" value="F:metal ion binding"/>
    <property type="evidence" value="ECO:0007669"/>
    <property type="project" value="UniProtKB-KW"/>
</dbReference>
<dbReference type="InterPro" id="IPR040255">
    <property type="entry name" value="Non-specific_endonuclease"/>
</dbReference>
<evidence type="ECO:0000313" key="8">
    <source>
        <dbReference type="Proteomes" id="UP000001070"/>
    </source>
</evidence>
<sequence length="335" mass="38602">MGFTGVRSDCRLTRFIVENTNRIFTYRDDSGSYQLLRTELVPSGMKLSMFCDVNNVLETQCQDNGEFTVALPMTCGSPMEPHVTKSKDAACPKTLYIVGYVIEGQQLELYRSCYDENNGRVLYSQSDVYFKTFFFRPPFVQFTTDEIVTPAEAAAYFKHNIYSAFQRTFGDAQEYLSSPNDLVINRGHLVASADFLFVDQMSSTYRYLNIVPQFKSINDQNWEKVERWLRSQVPANSPFRIKTGGIKVLKLQDVKGDYYDIYLSESKLPVPKWIYKVVRDHNGNGIYVFLSFNSTFERSRPQAPDLCQPIPCPFHLSDNANEGFIYCCDPKRFPY</sequence>
<keyword evidence="8" id="KW-1185">Reference proteome</keyword>
<proteinExistence type="inferred from homology"/>
<dbReference type="OrthoDB" id="8194122at2759"/>
<dbReference type="eggNOG" id="ENOG502T8DK">
    <property type="taxonomic scope" value="Eukaryota"/>
</dbReference>
<evidence type="ECO:0000313" key="7">
    <source>
        <dbReference type="EMBL" id="EDW02031.1"/>
    </source>
</evidence>
<feature type="active site" description="Proton acceptor" evidence="4">
    <location>
        <position position="188"/>
    </location>
</feature>
<dbReference type="InParanoid" id="B4J6V0"/>
<evidence type="ECO:0000256" key="3">
    <source>
        <dbReference type="ARBA" id="ARBA00022759"/>
    </source>
</evidence>
<evidence type="ECO:0000256" key="2">
    <source>
        <dbReference type="ARBA" id="ARBA00022722"/>
    </source>
</evidence>
<dbReference type="GO" id="GO:0006309">
    <property type="term" value="P:apoptotic DNA fragmentation"/>
    <property type="evidence" value="ECO:0007669"/>
    <property type="project" value="TreeGrafter"/>
</dbReference>
<dbReference type="GO" id="GO:0005743">
    <property type="term" value="C:mitochondrial inner membrane"/>
    <property type="evidence" value="ECO:0007669"/>
    <property type="project" value="TreeGrafter"/>
</dbReference>
<accession>B4J6V0</accession>
<dbReference type="InterPro" id="IPR001604">
    <property type="entry name" value="Endo_G_ENPP1-like_dom"/>
</dbReference>
<keyword evidence="5" id="KW-0479">Metal-binding</keyword>
<dbReference type="STRING" id="7222.B4J6V0"/>
<dbReference type="OMA" id="INRGHMV"/>
<organism evidence="8">
    <name type="scientific">Drosophila grimshawi</name>
    <name type="common">Hawaiian fruit fly</name>
    <name type="synonym">Idiomyia grimshawi</name>
    <dbReference type="NCBI Taxonomy" id="7222"/>
    <lineage>
        <taxon>Eukaryota</taxon>
        <taxon>Metazoa</taxon>
        <taxon>Ecdysozoa</taxon>
        <taxon>Arthropoda</taxon>
        <taxon>Hexapoda</taxon>
        <taxon>Insecta</taxon>
        <taxon>Pterygota</taxon>
        <taxon>Neoptera</taxon>
        <taxon>Endopterygota</taxon>
        <taxon>Diptera</taxon>
        <taxon>Brachycera</taxon>
        <taxon>Muscomorpha</taxon>
        <taxon>Ephydroidea</taxon>
        <taxon>Drosophilidae</taxon>
        <taxon>Drosophila</taxon>
        <taxon>Hawaiian Drosophila</taxon>
    </lineage>
</organism>
<name>B4J6V0_DROGR</name>
<keyword evidence="2" id="KW-0540">Nuclease</keyword>
<dbReference type="HOGENOM" id="CLU_048495_0_0_1"/>
<feature type="domain" description="DNA/RNA non-specific endonuclease/pyrophosphatase/phosphodiesterase" evidence="6">
    <location>
        <begin position="106"/>
        <end position="333"/>
    </location>
</feature>
<keyword evidence="3" id="KW-0378">Hydrolase</keyword>
<dbReference type="GO" id="GO:0000014">
    <property type="term" value="F:single-stranded DNA endodeoxyribonuclease activity"/>
    <property type="evidence" value="ECO:0007669"/>
    <property type="project" value="TreeGrafter"/>
</dbReference>
<keyword evidence="3" id="KW-0255">Endonuclease</keyword>
<comment type="similarity">
    <text evidence="1">Belongs to the DNA/RNA non-specific endonuclease family.</text>
</comment>
<gene>
    <name evidence="7" type="primary">Dgri\GH20125</name>
    <name evidence="7" type="ORF">Dgri_GH20125</name>
</gene>
<protein>
    <submittedName>
        <fullName evidence="7">GH20125</fullName>
    </submittedName>
</protein>
<dbReference type="EMBL" id="CH916367">
    <property type="protein sequence ID" value="EDW02031.1"/>
    <property type="molecule type" value="Genomic_DNA"/>
</dbReference>